<dbReference type="Proteomes" id="UP001228636">
    <property type="component" value="Unassembled WGS sequence"/>
</dbReference>
<name>A0AAJ1QY43_9FLAO</name>
<organism evidence="1 2">
    <name type="scientific">Polaribacter sejongensis</name>
    <dbReference type="NCBI Taxonomy" id="985043"/>
    <lineage>
        <taxon>Bacteria</taxon>
        <taxon>Pseudomonadati</taxon>
        <taxon>Bacteroidota</taxon>
        <taxon>Flavobacteriia</taxon>
        <taxon>Flavobacteriales</taxon>
        <taxon>Flavobacteriaceae</taxon>
    </lineage>
</organism>
<dbReference type="Pfam" id="PF11225">
    <property type="entry name" value="DUF3024"/>
    <property type="match status" value="1"/>
</dbReference>
<protein>
    <submittedName>
        <fullName evidence="1">DUF3024 domain-containing protein</fullName>
    </submittedName>
</protein>
<evidence type="ECO:0000313" key="1">
    <source>
        <dbReference type="EMBL" id="MDN3620361.1"/>
    </source>
</evidence>
<comment type="caution">
    <text evidence="1">The sequence shown here is derived from an EMBL/GenBank/DDBJ whole genome shotgun (WGS) entry which is preliminary data.</text>
</comment>
<evidence type="ECO:0000313" key="2">
    <source>
        <dbReference type="Proteomes" id="UP001228636"/>
    </source>
</evidence>
<sequence>MPTKIIDINESTIKSYVEYLRPEDLEIRKQIDIGYTYDGKSVILFQIRPQWNNPEQKLQIDFAKITRIKSKKIWKLYWMRSNEKWTLYEPFSEATHLSEIIAIIKKDEHGCFFG</sequence>
<accession>A0AAJ1QY43</accession>
<dbReference type="AlphaFoldDB" id="A0AAJ1QY43"/>
<dbReference type="RefSeq" id="WP_165733289.1">
    <property type="nucleotide sequence ID" value="NZ_CP103460.1"/>
</dbReference>
<dbReference type="EMBL" id="JAUFQH010000010">
    <property type="protein sequence ID" value="MDN3620361.1"/>
    <property type="molecule type" value="Genomic_DNA"/>
</dbReference>
<reference evidence="1 2" key="1">
    <citation type="journal article" date="2014" name="Int. J. Syst. Evol. Microbiol.">
        <title>Complete genome sequence of Corynebacterium casei LMG S-19264T (=DSM 44701T), isolated from a smear-ripened cheese.</title>
        <authorList>
            <consortium name="US DOE Joint Genome Institute (JGI-PGF)"/>
            <person name="Walter F."/>
            <person name="Albersmeier A."/>
            <person name="Kalinowski J."/>
            <person name="Ruckert C."/>
        </authorList>
    </citation>
    <scope>NUCLEOTIDE SEQUENCE [LARGE SCALE GENOMIC DNA]</scope>
    <source>
        <strain evidence="1 2">CECT 8670</strain>
    </source>
</reference>
<dbReference type="InterPro" id="IPR021388">
    <property type="entry name" value="DUF3024"/>
</dbReference>
<proteinExistence type="predicted"/>
<gene>
    <name evidence="1" type="ORF">QWY81_12920</name>
</gene>